<dbReference type="InterPro" id="IPR002347">
    <property type="entry name" value="SDR_fam"/>
</dbReference>
<reference evidence="5 6" key="1">
    <citation type="journal article" date="2012" name="Stand. Genomic Sci.">
        <title>Complete genome sequence of Marinomonas posidonica type strain (IVIA-Po-181(T)).</title>
        <authorList>
            <person name="Lucas-Elio P."/>
            <person name="Goodwin L."/>
            <person name="Woyke T."/>
            <person name="Pitluck S."/>
            <person name="Nolan M."/>
            <person name="Kyrpides N.C."/>
            <person name="Detter J.C."/>
            <person name="Copeland A."/>
            <person name="Lu M."/>
            <person name="Bruce D."/>
            <person name="Detter C."/>
            <person name="Tapia R."/>
            <person name="Han S."/>
            <person name="Land M.L."/>
            <person name="Ivanova N."/>
            <person name="Mikhailova N."/>
            <person name="Johnston A.W."/>
            <person name="Sanchez-Amat A."/>
        </authorList>
    </citation>
    <scope>NUCLEOTIDE SEQUENCE [LARGE SCALE GENOMIC DNA]</scope>
    <source>
        <strain evidence="6">CECT 7376 / NCIMB 14433 / IVIA-Po-181</strain>
    </source>
</reference>
<protein>
    <submittedName>
        <fullName evidence="5">Short-chain dehydrogenase/reductase SDR</fullName>
    </submittedName>
</protein>
<evidence type="ECO:0000256" key="2">
    <source>
        <dbReference type="ARBA" id="ARBA00023002"/>
    </source>
</evidence>
<sequence>MKIQDSHFILTGASGGIGRAIAMQLASAGASLTLVGRRLEPLETLLQSLNHQENHRVLVADIASAEGIATITDYARQAIVEQRRINGLINNAGCNDFALLSSKQPHQIEQEIRLNLLAPIMLCQSLVDLLSQPGVILNIGSTFGSIGYPGYTTYCAAKAGLHRFTEALDRELNGSGIRALYLAPRATDTALNSHAVNQLNHQLGNAIDSPEYVAKHVQAVLEKEISAKWIGWPEKLFARINQIFPNMVSTGIHKQHTIIHQYIHKMSQERRCE</sequence>
<evidence type="ECO:0000313" key="5">
    <source>
        <dbReference type="EMBL" id="AEF56461.1"/>
    </source>
</evidence>
<dbReference type="CDD" id="cd05233">
    <property type="entry name" value="SDR_c"/>
    <property type="match status" value="1"/>
</dbReference>
<dbReference type="PRINTS" id="PR00081">
    <property type="entry name" value="GDHRDH"/>
</dbReference>
<dbReference type="NCBIfam" id="NF006565">
    <property type="entry name" value="PRK09072.1"/>
    <property type="match status" value="1"/>
</dbReference>
<dbReference type="SMART" id="SM00822">
    <property type="entry name" value="PKS_KR"/>
    <property type="match status" value="1"/>
</dbReference>
<dbReference type="PANTHER" id="PTHR44196:SF1">
    <property type="entry name" value="DEHYDROGENASE_REDUCTASE SDR FAMILY MEMBER 7B"/>
    <property type="match status" value="1"/>
</dbReference>
<dbReference type="GO" id="GO:0016020">
    <property type="term" value="C:membrane"/>
    <property type="evidence" value="ECO:0007669"/>
    <property type="project" value="TreeGrafter"/>
</dbReference>
<dbReference type="eggNOG" id="COG0300">
    <property type="taxonomic scope" value="Bacteria"/>
</dbReference>
<dbReference type="Proteomes" id="UP000009230">
    <property type="component" value="Chromosome"/>
</dbReference>
<dbReference type="PANTHER" id="PTHR44196">
    <property type="entry name" value="DEHYDROGENASE/REDUCTASE SDR FAMILY MEMBER 7B"/>
    <property type="match status" value="1"/>
</dbReference>
<comment type="similarity">
    <text evidence="1 3">Belongs to the short-chain dehydrogenases/reductases (SDR) family.</text>
</comment>
<accession>F6CV41</accession>
<dbReference type="SUPFAM" id="SSF51735">
    <property type="entry name" value="NAD(P)-binding Rossmann-fold domains"/>
    <property type="match status" value="1"/>
</dbReference>
<evidence type="ECO:0000256" key="1">
    <source>
        <dbReference type="ARBA" id="ARBA00006484"/>
    </source>
</evidence>
<organism evidence="5 6">
    <name type="scientific">Marinomonas posidonica (strain CECT 7376 / NCIMB 14433 / IVIA-Po-181)</name>
    <dbReference type="NCBI Taxonomy" id="491952"/>
    <lineage>
        <taxon>Bacteria</taxon>
        <taxon>Pseudomonadati</taxon>
        <taxon>Pseudomonadota</taxon>
        <taxon>Gammaproteobacteria</taxon>
        <taxon>Oceanospirillales</taxon>
        <taxon>Oceanospirillaceae</taxon>
        <taxon>Marinomonas</taxon>
    </lineage>
</organism>
<keyword evidence="6" id="KW-1185">Reference proteome</keyword>
<dbReference type="STRING" id="491952.Mar181_3445"/>
<dbReference type="Gene3D" id="3.40.50.720">
    <property type="entry name" value="NAD(P)-binding Rossmann-like Domain"/>
    <property type="match status" value="1"/>
</dbReference>
<gene>
    <name evidence="5" type="ordered locus">Mar181_3445</name>
</gene>
<dbReference type="EMBL" id="CP002771">
    <property type="protein sequence ID" value="AEF56461.1"/>
    <property type="molecule type" value="Genomic_DNA"/>
</dbReference>
<dbReference type="KEGG" id="mpc:Mar181_3445"/>
<evidence type="ECO:0000313" key="6">
    <source>
        <dbReference type="Proteomes" id="UP000009230"/>
    </source>
</evidence>
<proteinExistence type="inferred from homology"/>
<dbReference type="PRINTS" id="PR00080">
    <property type="entry name" value="SDRFAMILY"/>
</dbReference>
<dbReference type="InterPro" id="IPR057326">
    <property type="entry name" value="KR_dom"/>
</dbReference>
<dbReference type="AlphaFoldDB" id="F6CV41"/>
<dbReference type="RefSeq" id="WP_013797927.1">
    <property type="nucleotide sequence ID" value="NC_015559.1"/>
</dbReference>
<keyword evidence="2" id="KW-0560">Oxidoreductase</keyword>
<name>F6CV41_MARPP</name>
<dbReference type="GO" id="GO:0016491">
    <property type="term" value="F:oxidoreductase activity"/>
    <property type="evidence" value="ECO:0007669"/>
    <property type="project" value="UniProtKB-KW"/>
</dbReference>
<evidence type="ECO:0000259" key="4">
    <source>
        <dbReference type="SMART" id="SM00822"/>
    </source>
</evidence>
<evidence type="ECO:0000256" key="3">
    <source>
        <dbReference type="RuleBase" id="RU000363"/>
    </source>
</evidence>
<dbReference type="InterPro" id="IPR036291">
    <property type="entry name" value="NAD(P)-bd_dom_sf"/>
</dbReference>
<dbReference type="Pfam" id="PF00106">
    <property type="entry name" value="adh_short"/>
    <property type="match status" value="1"/>
</dbReference>
<feature type="domain" description="Ketoreductase" evidence="4">
    <location>
        <begin position="6"/>
        <end position="189"/>
    </location>
</feature>
<dbReference type="OrthoDB" id="7301144at2"/>
<dbReference type="HOGENOM" id="CLU_010194_2_1_6"/>